<gene>
    <name evidence="1" type="ORF">E2C01_053859</name>
</gene>
<dbReference type="AlphaFoldDB" id="A0A5B7GIC2"/>
<organism evidence="1 2">
    <name type="scientific">Portunus trituberculatus</name>
    <name type="common">Swimming crab</name>
    <name type="synonym">Neptunus trituberculatus</name>
    <dbReference type="NCBI Taxonomy" id="210409"/>
    <lineage>
        <taxon>Eukaryota</taxon>
        <taxon>Metazoa</taxon>
        <taxon>Ecdysozoa</taxon>
        <taxon>Arthropoda</taxon>
        <taxon>Crustacea</taxon>
        <taxon>Multicrustacea</taxon>
        <taxon>Malacostraca</taxon>
        <taxon>Eumalacostraca</taxon>
        <taxon>Eucarida</taxon>
        <taxon>Decapoda</taxon>
        <taxon>Pleocyemata</taxon>
        <taxon>Brachyura</taxon>
        <taxon>Eubrachyura</taxon>
        <taxon>Portunoidea</taxon>
        <taxon>Portunidae</taxon>
        <taxon>Portuninae</taxon>
        <taxon>Portunus</taxon>
    </lineage>
</organism>
<evidence type="ECO:0000313" key="1">
    <source>
        <dbReference type="EMBL" id="MPC59831.1"/>
    </source>
</evidence>
<evidence type="ECO:0000313" key="2">
    <source>
        <dbReference type="Proteomes" id="UP000324222"/>
    </source>
</evidence>
<name>A0A5B7GIC2_PORTR</name>
<comment type="caution">
    <text evidence="1">The sequence shown here is derived from an EMBL/GenBank/DDBJ whole genome shotgun (WGS) entry which is preliminary data.</text>
</comment>
<protein>
    <submittedName>
        <fullName evidence="1">Uncharacterized protein</fullName>
    </submittedName>
</protein>
<proteinExistence type="predicted"/>
<accession>A0A5B7GIC2</accession>
<sequence>MPRILEFCGKPFTFPAASLRGKIPPRMGTYSGLRHFPWMRSTLRSFCSLNGT</sequence>
<dbReference type="EMBL" id="VSRR010016907">
    <property type="protein sequence ID" value="MPC59831.1"/>
    <property type="molecule type" value="Genomic_DNA"/>
</dbReference>
<reference evidence="1 2" key="1">
    <citation type="submission" date="2019-05" db="EMBL/GenBank/DDBJ databases">
        <title>Another draft genome of Portunus trituberculatus and its Hox gene families provides insights of decapod evolution.</title>
        <authorList>
            <person name="Jeong J.-H."/>
            <person name="Song I."/>
            <person name="Kim S."/>
            <person name="Choi T."/>
            <person name="Kim D."/>
            <person name="Ryu S."/>
            <person name="Kim W."/>
        </authorList>
    </citation>
    <scope>NUCLEOTIDE SEQUENCE [LARGE SCALE GENOMIC DNA]</scope>
    <source>
        <tissue evidence="1">Muscle</tissue>
    </source>
</reference>
<dbReference type="Proteomes" id="UP000324222">
    <property type="component" value="Unassembled WGS sequence"/>
</dbReference>
<keyword evidence="2" id="KW-1185">Reference proteome</keyword>